<evidence type="ECO:0000256" key="8">
    <source>
        <dbReference type="ARBA" id="ARBA00022636"/>
    </source>
</evidence>
<feature type="transmembrane region" description="Helical" evidence="16">
    <location>
        <begin position="146"/>
        <end position="166"/>
    </location>
</feature>
<dbReference type="InterPro" id="IPR003919">
    <property type="entry name" value="Cell_synth_A"/>
</dbReference>
<comment type="subcellular location">
    <subcellularLocation>
        <location evidence="1">Cell inner membrane</location>
        <topology evidence="1">Multi-pass membrane protein</topology>
    </subcellularLocation>
</comment>
<dbReference type="Pfam" id="PF07238">
    <property type="entry name" value="PilZ"/>
    <property type="match status" value="1"/>
</dbReference>
<dbReference type="EC" id="2.4.1.12" evidence="4 16"/>
<dbReference type="InterPro" id="IPR029044">
    <property type="entry name" value="Nucleotide-diphossugar_trans"/>
</dbReference>
<keyword evidence="20" id="KW-1185">Reference proteome</keyword>
<keyword evidence="11 16" id="KW-0812">Transmembrane</keyword>
<comment type="pathway">
    <text evidence="2 16">Glycan metabolism; bacterial cellulose biosynthesis.</text>
</comment>
<evidence type="ECO:0000313" key="19">
    <source>
        <dbReference type="EMBL" id="SFF53135.1"/>
    </source>
</evidence>
<evidence type="ECO:0000256" key="13">
    <source>
        <dbReference type="ARBA" id="ARBA00022989"/>
    </source>
</evidence>
<comment type="similarity">
    <text evidence="3">Belongs to the glycosyltransferase 2 family.</text>
</comment>
<evidence type="ECO:0000256" key="14">
    <source>
        <dbReference type="ARBA" id="ARBA00023136"/>
    </source>
</evidence>
<dbReference type="InterPro" id="IPR009875">
    <property type="entry name" value="PilZ_domain"/>
</dbReference>
<feature type="transmembrane region" description="Helical" evidence="16">
    <location>
        <begin position="195"/>
        <end position="213"/>
    </location>
</feature>
<evidence type="ECO:0000256" key="4">
    <source>
        <dbReference type="ARBA" id="ARBA00012539"/>
    </source>
</evidence>
<comment type="function">
    <text evidence="16">Catalytic subunit of cellulose synthase. It polymerizes uridine 5'-diphosphate glucose to cellulose.</text>
</comment>
<keyword evidence="14 16" id="KW-0472">Membrane</keyword>
<feature type="domain" description="Glycosyltransferase 2-like" evidence="17">
    <location>
        <begin position="272"/>
        <end position="441"/>
    </location>
</feature>
<evidence type="ECO:0000256" key="1">
    <source>
        <dbReference type="ARBA" id="ARBA00004429"/>
    </source>
</evidence>
<dbReference type="GO" id="GO:0016760">
    <property type="term" value="F:cellulose synthase (UDP-forming) activity"/>
    <property type="evidence" value="ECO:0007669"/>
    <property type="project" value="UniProtKB-EC"/>
</dbReference>
<dbReference type="Proteomes" id="UP000199771">
    <property type="component" value="Unassembled WGS sequence"/>
</dbReference>
<feature type="transmembrane region" description="Helical" evidence="16">
    <location>
        <begin position="90"/>
        <end position="116"/>
    </location>
</feature>
<dbReference type="Gene3D" id="2.40.10.220">
    <property type="entry name" value="predicted glycosyltransferase like domains"/>
    <property type="match status" value="1"/>
</dbReference>
<proteinExistence type="inferred from homology"/>
<feature type="transmembrane region" description="Helical" evidence="16">
    <location>
        <begin position="631"/>
        <end position="655"/>
    </location>
</feature>
<dbReference type="InterPro" id="IPR001173">
    <property type="entry name" value="Glyco_trans_2-like"/>
</dbReference>
<dbReference type="NCBIfam" id="NF008558">
    <property type="entry name" value="PRK11498.1"/>
    <property type="match status" value="1"/>
</dbReference>
<dbReference type="Gene3D" id="3.90.550.10">
    <property type="entry name" value="Spore Coat Polysaccharide Biosynthesis Protein SpsA, Chain A"/>
    <property type="match status" value="1"/>
</dbReference>
<dbReference type="STRING" id="1076937.SAMN04488120_10763"/>
<keyword evidence="9 16" id="KW-0328">Glycosyltransferase</keyword>
<comment type="cofactor">
    <cofactor evidence="16">
        <name>Mg(2+)</name>
        <dbReference type="ChEBI" id="CHEBI:18420"/>
    </cofactor>
</comment>
<dbReference type="EMBL" id="FOOC01000007">
    <property type="protein sequence ID" value="SFF53135.1"/>
    <property type="molecule type" value="Genomic_DNA"/>
</dbReference>
<dbReference type="GO" id="GO:0005886">
    <property type="term" value="C:plasma membrane"/>
    <property type="evidence" value="ECO:0007669"/>
    <property type="project" value="UniProtKB-SubCell"/>
</dbReference>
<dbReference type="AlphaFoldDB" id="A0A1I2JE75"/>
<evidence type="ECO:0000259" key="18">
    <source>
        <dbReference type="Pfam" id="PF07238"/>
    </source>
</evidence>
<reference evidence="19 20" key="1">
    <citation type="submission" date="2016-10" db="EMBL/GenBank/DDBJ databases">
        <authorList>
            <person name="de Groot N.N."/>
        </authorList>
    </citation>
    <scope>NUCLEOTIDE SEQUENCE [LARGE SCALE GENOMIC DNA]</scope>
    <source>
        <strain evidence="19 20">DSM 23609</strain>
    </source>
</reference>
<dbReference type="GO" id="GO:0035438">
    <property type="term" value="F:cyclic-di-GMP binding"/>
    <property type="evidence" value="ECO:0007669"/>
    <property type="project" value="InterPro"/>
</dbReference>
<feature type="transmembrane region" description="Helical" evidence="16">
    <location>
        <begin position="522"/>
        <end position="544"/>
    </location>
</feature>
<evidence type="ECO:0000256" key="6">
    <source>
        <dbReference type="ARBA" id="ARBA00022475"/>
    </source>
</evidence>
<organism evidence="19 20">
    <name type="scientific">Fontimonas thermophila</name>
    <dbReference type="NCBI Taxonomy" id="1076937"/>
    <lineage>
        <taxon>Bacteria</taxon>
        <taxon>Pseudomonadati</taxon>
        <taxon>Pseudomonadota</taxon>
        <taxon>Gammaproteobacteria</taxon>
        <taxon>Nevskiales</taxon>
        <taxon>Nevskiaceae</taxon>
        <taxon>Fontimonas</taxon>
    </lineage>
</organism>
<comment type="catalytic activity">
    <reaction evidence="15 16">
        <text>[(1-&gt;4)-beta-D-glucosyl](n) + UDP-alpha-D-glucose = [(1-&gt;4)-beta-D-glucosyl](n+1) + UDP + H(+)</text>
        <dbReference type="Rhea" id="RHEA:19929"/>
        <dbReference type="Rhea" id="RHEA-COMP:10033"/>
        <dbReference type="Rhea" id="RHEA-COMP:10034"/>
        <dbReference type="ChEBI" id="CHEBI:15378"/>
        <dbReference type="ChEBI" id="CHEBI:18246"/>
        <dbReference type="ChEBI" id="CHEBI:58223"/>
        <dbReference type="ChEBI" id="CHEBI:58885"/>
        <dbReference type="EC" id="2.4.1.12"/>
    </reaction>
</comment>
<keyword evidence="6 16" id="KW-1003">Cell membrane</keyword>
<keyword evidence="12 16" id="KW-0135">Cellulose biosynthesis</keyword>
<dbReference type="OrthoDB" id="9806824at2"/>
<dbReference type="GO" id="GO:0006011">
    <property type="term" value="P:UDP-alpha-D-glucose metabolic process"/>
    <property type="evidence" value="ECO:0007669"/>
    <property type="project" value="InterPro"/>
</dbReference>
<evidence type="ECO:0000256" key="11">
    <source>
        <dbReference type="ARBA" id="ARBA00022692"/>
    </source>
</evidence>
<feature type="domain" description="PilZ" evidence="18">
    <location>
        <begin position="689"/>
        <end position="786"/>
    </location>
</feature>
<feature type="transmembrane region" description="Helical" evidence="16">
    <location>
        <begin position="225"/>
        <end position="247"/>
    </location>
</feature>
<dbReference type="CDD" id="cd06421">
    <property type="entry name" value="CESA_CelA_like"/>
    <property type="match status" value="1"/>
</dbReference>
<feature type="transmembrane region" description="Helical" evidence="16">
    <location>
        <begin position="667"/>
        <end position="685"/>
    </location>
</feature>
<gene>
    <name evidence="19" type="ORF">SAMN04488120_10763</name>
</gene>
<dbReference type="NCBIfam" id="TIGR03030">
    <property type="entry name" value="CelA"/>
    <property type="match status" value="1"/>
</dbReference>
<keyword evidence="7 16" id="KW-0997">Cell inner membrane</keyword>
<sequence length="845" mass="94365">MNSVLRRCADALGIEPGAGWRTWLRALFLLPPTQARPLPAWLQAVLTPPLHWLAQALGVQMPWTLRNWVRALLLKQAPLPAADGLAARIYLLRVLMVVAKAGATLLRTLLLPLWWFERWLDRQDFRRADAVLTAAAERLRKMPRPVGITVAVITAVLLALCATTPLAPHEQLALFLLMWISALVIRRLPGNAATLILVCFSLAASSRYIWWRLTSTLDLEPGLEWFFGMGLIAAECYTWLILVLGYIQNAWPLGRKPAPLPADPRLWPTVDVFIPTYNEPLHVVRPTVLAALNMDWPADKLRVYILDDGRREAMREFAQACGARYMTRPDNAHAKAGNLNHALGKTDGELVAIFDCDHMPVRSFLQATVGWFLQDPKLAMVQTPHHFFSPDPFERNLGTFRRVPNEGSLFYGLVQDGNDLWNATFFCGSCAVLRRAPLMEIGGIAVETVTEDAHTALKLHRRGWNTAYLKLTQAAGLATESLSGHIGQRIRWARGMAQIFRLDNPLFGRGLSLLQRLCYANAMLHFFHGLPRLVFLTAPLAYLYAELHVINAAATTIAVYVLPHLFQAGIANSRMQGRYRHSFWAEAYETVLAWYIAWPTTLALINPRAGTFNVTAKGGLVERDYFDWRIALPYTLLATANLIGLALGIVRLFWWNTDEPGTVLMNLAWAVYNLIMLGAALGVAAETRQVRTAHRVPLRIPATLYLPDGRALACRTEDYAIKGLGLALAENIPIPRDQDLGVGLNDGTREHVFPARIAAQRGRRIGLRFAPLTLDQERTLIACTFGRADAWLGWNDATPDDRPLASLIEVLRFGAGAYTRLLRNGAGVLIDLLPPLRFLFRPTTV</sequence>
<evidence type="ECO:0000256" key="9">
    <source>
        <dbReference type="ARBA" id="ARBA00022676"/>
    </source>
</evidence>
<keyword evidence="13 16" id="KW-1133">Transmembrane helix</keyword>
<dbReference type="PANTHER" id="PTHR43867:SF2">
    <property type="entry name" value="CELLULOSE SYNTHASE CATALYTIC SUBUNIT A [UDP-FORMING]"/>
    <property type="match status" value="1"/>
</dbReference>
<dbReference type="SUPFAM" id="SSF53448">
    <property type="entry name" value="Nucleotide-diphospho-sugar transferases"/>
    <property type="match status" value="1"/>
</dbReference>
<protein>
    <recommendedName>
        <fullName evidence="5 16">Cellulose synthase catalytic subunit [UDP-forming]</fullName>
        <ecNumber evidence="4 16">2.4.1.12</ecNumber>
    </recommendedName>
</protein>
<evidence type="ECO:0000256" key="16">
    <source>
        <dbReference type="RuleBase" id="RU365020"/>
    </source>
</evidence>
<keyword evidence="8 16" id="KW-0973">c-di-GMP</keyword>
<evidence type="ECO:0000256" key="3">
    <source>
        <dbReference type="ARBA" id="ARBA00006739"/>
    </source>
</evidence>
<evidence type="ECO:0000256" key="10">
    <source>
        <dbReference type="ARBA" id="ARBA00022679"/>
    </source>
</evidence>
<dbReference type="InterPro" id="IPR050321">
    <property type="entry name" value="Glycosyltr_2/OpgH_subfam"/>
</dbReference>
<dbReference type="UniPathway" id="UPA00694"/>
<name>A0A1I2JE75_9GAMM</name>
<evidence type="ECO:0000256" key="5">
    <source>
        <dbReference type="ARBA" id="ARBA00018714"/>
    </source>
</evidence>
<dbReference type="GO" id="GO:0030244">
    <property type="term" value="P:cellulose biosynthetic process"/>
    <property type="evidence" value="ECO:0007669"/>
    <property type="project" value="UniProtKB-KW"/>
</dbReference>
<dbReference type="Pfam" id="PF00535">
    <property type="entry name" value="Glycos_transf_2"/>
    <property type="match status" value="1"/>
</dbReference>
<evidence type="ECO:0000256" key="2">
    <source>
        <dbReference type="ARBA" id="ARBA00005186"/>
    </source>
</evidence>
<evidence type="ECO:0000256" key="15">
    <source>
        <dbReference type="ARBA" id="ARBA00048682"/>
    </source>
</evidence>
<evidence type="ECO:0000259" key="17">
    <source>
        <dbReference type="Pfam" id="PF00535"/>
    </source>
</evidence>
<dbReference type="FunFam" id="3.90.550.10:FF:000061">
    <property type="entry name" value="Cellulose synthase catalytic subunit [UDP-forming]"/>
    <property type="match status" value="1"/>
</dbReference>
<keyword evidence="10 16" id="KW-0808">Transferase</keyword>
<evidence type="ECO:0000313" key="20">
    <source>
        <dbReference type="Proteomes" id="UP000199771"/>
    </source>
</evidence>
<dbReference type="PANTHER" id="PTHR43867">
    <property type="entry name" value="CELLULOSE SYNTHASE CATALYTIC SUBUNIT A [UDP-FORMING]"/>
    <property type="match status" value="1"/>
</dbReference>
<dbReference type="SUPFAM" id="SSF141371">
    <property type="entry name" value="PilZ domain-like"/>
    <property type="match status" value="1"/>
</dbReference>
<accession>A0A1I2JE75</accession>
<evidence type="ECO:0000256" key="7">
    <source>
        <dbReference type="ARBA" id="ARBA00022519"/>
    </source>
</evidence>
<dbReference type="PRINTS" id="PR01439">
    <property type="entry name" value="CELLSNTHASEA"/>
</dbReference>
<feature type="transmembrane region" description="Helical" evidence="16">
    <location>
        <begin position="550"/>
        <end position="571"/>
    </location>
</feature>
<evidence type="ECO:0000256" key="12">
    <source>
        <dbReference type="ARBA" id="ARBA00022916"/>
    </source>
</evidence>
<dbReference type="RefSeq" id="WP_091533807.1">
    <property type="nucleotide sequence ID" value="NZ_FOOC01000007.1"/>
</dbReference>